<gene>
    <name evidence="5" type="ORF">I6I06_02035</name>
</gene>
<feature type="domain" description="4'-phosphopantetheinyl transferase N-terminal" evidence="4">
    <location>
        <begin position="42"/>
        <end position="126"/>
    </location>
</feature>
<dbReference type="GO" id="GO:0008897">
    <property type="term" value="F:holo-[acyl-carrier-protein] synthase activity"/>
    <property type="evidence" value="ECO:0007669"/>
    <property type="project" value="InterPro"/>
</dbReference>
<dbReference type="SUPFAM" id="SSF56214">
    <property type="entry name" value="4'-phosphopantetheinyl transferase"/>
    <property type="match status" value="2"/>
</dbReference>
<dbReference type="Proteomes" id="UP000595610">
    <property type="component" value="Chromosome 1"/>
</dbReference>
<dbReference type="EMBL" id="CP066075">
    <property type="protein sequence ID" value="QQC64306.1"/>
    <property type="molecule type" value="Genomic_DNA"/>
</dbReference>
<dbReference type="PANTHER" id="PTHR12215:SF10">
    <property type="entry name" value="L-AMINOADIPATE-SEMIALDEHYDE DEHYDROGENASE-PHOSPHOPANTETHEINYL TRANSFERASE"/>
    <property type="match status" value="1"/>
</dbReference>
<evidence type="ECO:0000256" key="1">
    <source>
        <dbReference type="ARBA" id="ARBA00010990"/>
    </source>
</evidence>
<dbReference type="InterPro" id="IPR055066">
    <property type="entry name" value="AASDHPPT_N"/>
</dbReference>
<dbReference type="Gene3D" id="3.90.470.20">
    <property type="entry name" value="4'-phosphopantetheinyl transferase domain"/>
    <property type="match status" value="1"/>
</dbReference>
<keyword evidence="2 5" id="KW-0808">Transferase</keyword>
<keyword evidence="6" id="KW-1185">Reference proteome</keyword>
<evidence type="ECO:0000313" key="5">
    <source>
        <dbReference type="EMBL" id="QQC64306.1"/>
    </source>
</evidence>
<sequence>MAYAFATRPTINHCVDVPRARAAGVELMRVDIDLEAPTNHPAFSVLSAEERAHASRYIRKDDALRFAATRLALRETLGERLGVPPRALRFERDKNGRPRLTSQEGTGLSKTLDFNIAHSGHYALLVLSDRRRVGVDIEVVNRVGHWLSLSPTVFSPHEHAYVMSLPERFRDDVFYNVWTAKEAFLKALGTGIATGMAHFSVLSGNDDIPVASLASPLWTSDREDSICVTAFDAARCPAPLDYAACVVWSREITT</sequence>
<evidence type="ECO:0000256" key="2">
    <source>
        <dbReference type="ARBA" id="ARBA00022679"/>
    </source>
</evidence>
<dbReference type="GO" id="GO:0019878">
    <property type="term" value="P:lysine biosynthetic process via aminoadipic acid"/>
    <property type="evidence" value="ECO:0007669"/>
    <property type="project" value="TreeGrafter"/>
</dbReference>
<comment type="similarity">
    <text evidence="1">Belongs to the P-Pant transferase superfamily. Gsp/Sfp/HetI/AcpT family.</text>
</comment>
<evidence type="ECO:0000259" key="3">
    <source>
        <dbReference type="Pfam" id="PF01648"/>
    </source>
</evidence>
<dbReference type="GO" id="GO:0000287">
    <property type="term" value="F:magnesium ion binding"/>
    <property type="evidence" value="ECO:0007669"/>
    <property type="project" value="InterPro"/>
</dbReference>
<reference evidence="5 6" key="1">
    <citation type="submission" date="2020-12" db="EMBL/GenBank/DDBJ databases">
        <title>FDA dAtabase for Regulatory Grade micrObial Sequences (FDA-ARGOS): Supporting development and validation of Infectious Disease Dx tests.</title>
        <authorList>
            <person name="Nelson B."/>
            <person name="Plummer A."/>
            <person name="Tallon L."/>
            <person name="Sadzewicz L."/>
            <person name="Zhao X."/>
            <person name="Boylan J."/>
            <person name="Ott S."/>
            <person name="Bowen H."/>
            <person name="Vavikolanu K."/>
            <person name="Mehta A."/>
            <person name="Aluvathingal J."/>
            <person name="Nadendla S."/>
            <person name="Myers T."/>
            <person name="Yan Y."/>
            <person name="Sichtig H."/>
        </authorList>
    </citation>
    <scope>NUCLEOTIDE SEQUENCE [LARGE SCALE GENOMIC DNA]</scope>
    <source>
        <strain evidence="5 6">FDAARGOS_1049</strain>
    </source>
</reference>
<organism evidence="5 6">
    <name type="scientific">Paraburkholderia ginsengisoli</name>
    <dbReference type="NCBI Taxonomy" id="311231"/>
    <lineage>
        <taxon>Bacteria</taxon>
        <taxon>Pseudomonadati</taxon>
        <taxon>Pseudomonadota</taxon>
        <taxon>Betaproteobacteria</taxon>
        <taxon>Burkholderiales</taxon>
        <taxon>Burkholderiaceae</taxon>
        <taxon>Paraburkholderia</taxon>
    </lineage>
</organism>
<feature type="domain" description="4'-phosphopantetheinyl transferase" evidence="3">
    <location>
        <begin position="132"/>
        <end position="212"/>
    </location>
</feature>
<dbReference type="GO" id="GO:0005829">
    <property type="term" value="C:cytosol"/>
    <property type="evidence" value="ECO:0007669"/>
    <property type="project" value="TreeGrafter"/>
</dbReference>
<name>A0A7T4N300_9BURK</name>
<dbReference type="Pfam" id="PF22624">
    <property type="entry name" value="AASDHPPT_N"/>
    <property type="match status" value="1"/>
</dbReference>
<protein>
    <submittedName>
        <fullName evidence="5">4'-phosphopantetheinyl transferase superfamily protein</fullName>
    </submittedName>
</protein>
<proteinExistence type="inferred from homology"/>
<dbReference type="PANTHER" id="PTHR12215">
    <property type="entry name" value="PHOSPHOPANTETHEINE TRANSFERASE"/>
    <property type="match status" value="1"/>
</dbReference>
<dbReference type="InterPro" id="IPR008278">
    <property type="entry name" value="4-PPantetheinyl_Trfase_dom"/>
</dbReference>
<dbReference type="KEGG" id="pgis:I6I06_02035"/>
<dbReference type="InterPro" id="IPR050559">
    <property type="entry name" value="P-Pant_transferase_sf"/>
</dbReference>
<dbReference type="RefSeq" id="WP_084585264.1">
    <property type="nucleotide sequence ID" value="NZ_CP066075.1"/>
</dbReference>
<evidence type="ECO:0000259" key="4">
    <source>
        <dbReference type="Pfam" id="PF22624"/>
    </source>
</evidence>
<accession>A0A7T4N300</accession>
<dbReference type="AlphaFoldDB" id="A0A7T4N300"/>
<dbReference type="Pfam" id="PF01648">
    <property type="entry name" value="ACPS"/>
    <property type="match status" value="1"/>
</dbReference>
<evidence type="ECO:0000313" key="6">
    <source>
        <dbReference type="Proteomes" id="UP000595610"/>
    </source>
</evidence>
<dbReference type="InterPro" id="IPR037143">
    <property type="entry name" value="4-PPantetheinyl_Trfase_dom_sf"/>
</dbReference>